<feature type="transmembrane region" description="Helical" evidence="1">
    <location>
        <begin position="42"/>
        <end position="65"/>
    </location>
</feature>
<sequence length="67" mass="7685">MGKNTDMVVFQTRILHLGCCIVMFLPAYGVRKNKPYSLKQMLLYIVPTVTGLIAVCLIIFCIVWNHR</sequence>
<keyword evidence="1" id="KW-0472">Membrane</keyword>
<evidence type="ECO:0000313" key="2">
    <source>
        <dbReference type="EMBL" id="KAK1789053.1"/>
    </source>
</evidence>
<evidence type="ECO:0000313" key="3">
    <source>
        <dbReference type="Proteomes" id="UP001239994"/>
    </source>
</evidence>
<gene>
    <name evidence="2" type="ORF">P4O66_015015</name>
</gene>
<reference evidence="2" key="1">
    <citation type="submission" date="2023-03" db="EMBL/GenBank/DDBJ databases">
        <title>Electrophorus voltai genome.</title>
        <authorList>
            <person name="Bian C."/>
        </authorList>
    </citation>
    <scope>NUCLEOTIDE SEQUENCE</scope>
    <source>
        <strain evidence="2">CB-2022</strain>
        <tissue evidence="2">Muscle</tissue>
    </source>
</reference>
<feature type="transmembrane region" description="Helical" evidence="1">
    <location>
        <begin position="12"/>
        <end position="30"/>
    </location>
</feature>
<keyword evidence="1" id="KW-0812">Transmembrane</keyword>
<accession>A0AAD8Z018</accession>
<protein>
    <submittedName>
        <fullName evidence="2">Uncharacterized protein</fullName>
    </submittedName>
</protein>
<keyword evidence="1" id="KW-1133">Transmembrane helix</keyword>
<evidence type="ECO:0000256" key="1">
    <source>
        <dbReference type="SAM" id="Phobius"/>
    </source>
</evidence>
<comment type="caution">
    <text evidence="2">The sequence shown here is derived from an EMBL/GenBank/DDBJ whole genome shotgun (WGS) entry which is preliminary data.</text>
</comment>
<name>A0AAD8Z018_9TELE</name>
<proteinExistence type="predicted"/>
<organism evidence="2 3">
    <name type="scientific">Electrophorus voltai</name>
    <dbReference type="NCBI Taxonomy" id="2609070"/>
    <lineage>
        <taxon>Eukaryota</taxon>
        <taxon>Metazoa</taxon>
        <taxon>Chordata</taxon>
        <taxon>Craniata</taxon>
        <taxon>Vertebrata</taxon>
        <taxon>Euteleostomi</taxon>
        <taxon>Actinopterygii</taxon>
        <taxon>Neopterygii</taxon>
        <taxon>Teleostei</taxon>
        <taxon>Ostariophysi</taxon>
        <taxon>Gymnotiformes</taxon>
        <taxon>Gymnotoidei</taxon>
        <taxon>Gymnotidae</taxon>
        <taxon>Electrophorus</taxon>
    </lineage>
</organism>
<dbReference type="EMBL" id="JAROKS010000022">
    <property type="protein sequence ID" value="KAK1789053.1"/>
    <property type="molecule type" value="Genomic_DNA"/>
</dbReference>
<dbReference type="Proteomes" id="UP001239994">
    <property type="component" value="Unassembled WGS sequence"/>
</dbReference>
<dbReference type="AlphaFoldDB" id="A0AAD8Z018"/>
<keyword evidence="3" id="KW-1185">Reference proteome</keyword>